<feature type="region of interest" description="Disordered" evidence="1">
    <location>
        <begin position="351"/>
        <end position="377"/>
    </location>
</feature>
<feature type="non-terminal residue" evidence="3">
    <location>
        <position position="1254"/>
    </location>
</feature>
<comment type="caution">
    <text evidence="3">The sequence shown here is derived from an EMBL/GenBank/DDBJ whole genome shotgun (WGS) entry which is preliminary data.</text>
</comment>
<dbReference type="EMBL" id="CAXAMN010026663">
    <property type="protein sequence ID" value="CAK9104824.1"/>
    <property type="molecule type" value="Genomic_DNA"/>
</dbReference>
<dbReference type="Proteomes" id="UP001642484">
    <property type="component" value="Unassembled WGS sequence"/>
</dbReference>
<feature type="compositionally biased region" description="Acidic residues" evidence="1">
    <location>
        <begin position="367"/>
        <end position="377"/>
    </location>
</feature>
<keyword evidence="4" id="KW-1185">Reference proteome</keyword>
<feature type="region of interest" description="Disordered" evidence="1">
    <location>
        <begin position="104"/>
        <end position="153"/>
    </location>
</feature>
<sequence length="1254" mass="141836">MVIFLVSVAVMRLRLRHWADLCQRCWSIGVLPLEVPADGNCMVWSLQVLQRGPKIEDTFFQGPRANRKQRQMRRTLSNLWQAAASDITWQAIFKFFVLEEDVESESEDEQMRTTPQREKAAPAHPPDSSPGMNDMLKTPPKPAVHRHDGKRRRLDVVEGAKPVPFVARANPPSPNLRKRGHNDLTGKKRAVYQSLDPGVPDLEEANHMAKQMLPRSTPAEDDMSVDEVGLNEISEADLMKAKEGERKRARHSRAVKSRQPTPLELRHKRLARWLAGKGATYAAFAAKHRFAPKCKKSFVCKDGGFSAFKTNLIRAQDPTCEVCQKFAETCGIKTFEARDFFYSSLVEPEPVPALHEPEEPEAAKDDAPDDEDEEDPDAEYKRVVEYVESKAPVIKLLPGFPLKYQCLVCKTQNQPTGKINKLGDPPTLKAARYFLQQHLETPTHIGNVRKFELSNNTQTVETHCPGYCVSSEQKFGVLAKYHAEFRLWVQYSKLDSKIVKHTYWCDRTTDTWYVRHFQCAKRMQQGPCCDQCLSAASTRGVVKLVIRFLSKYYAATLLQQRLFCTDDDLAATVAEISQSPFGQYHVTLWDRIRNFKVEELQDFVRSAFNFGTSVAGDTEPMKLFLAKVVEPCLKINVNTADETLTRLSAQFVPALTSKRLNEVDQLNTKIAQSIISGKLNANPFLQGLLVQCLRSLDRDVHAKSSRGRWKDLSVTEEELVRDAALTLSMHNKNVQLCSALGQNARPPTLQLDKLFEHGLPNPALALMSKEQMARNLEIIDQQLPRLPEWPQSRLIMAVDCTYLLKSYSQMRIGDVDGLVGGPWSPTDLSEPFLPFGELNAASREKASVMLLALVWDPHLRRRRGFPLAAMPMRLGPNKGMILYQHTPCRGFPFEFCSTRAIPSSHFLEHGSLTHQSMSVSERLQNALSGFCLLDMFKFLADARCRRLGLPKGSAFLAAETMRNLQNTALGCIAHCLTKSKYGNPWAHGHQRLTELAVEEMFGALRLQSPSAQLTARSFFRACAHDMYRAKKSSKTVEASTDILEPLPREQFYDLSQKAFTASVRLAAFCADVTPDSLEKAYREYCENKSYQDPDPVLGDEEDDVDMENDEAEDNDGDEEAKDMPKIISHLGEEASADADPEAHTEAATDAKMSGSDSDIYLKKVPDAELLANLFQECDRESEIEGKDGKESSKGDPRTLHQVLAHIEQPYQQPEIFDQIWRLIMFCRYWHKGGDHHWINNPRACRIKSKKLNWH</sequence>
<feature type="compositionally biased region" description="Basic and acidic residues" evidence="1">
    <location>
        <begin position="109"/>
        <end position="121"/>
    </location>
</feature>
<evidence type="ECO:0000256" key="1">
    <source>
        <dbReference type="SAM" id="MobiDB-lite"/>
    </source>
</evidence>
<feature type="region of interest" description="Disordered" evidence="1">
    <location>
        <begin position="1088"/>
        <end position="1121"/>
    </location>
</feature>
<feature type="compositionally biased region" description="Acidic residues" evidence="1">
    <location>
        <begin position="1097"/>
        <end position="1120"/>
    </location>
</feature>
<proteinExistence type="predicted"/>
<keyword evidence="2" id="KW-0732">Signal</keyword>
<name>A0ABP0RXX3_9DINO</name>
<evidence type="ECO:0000256" key="2">
    <source>
        <dbReference type="SAM" id="SignalP"/>
    </source>
</evidence>
<organism evidence="3 4">
    <name type="scientific">Durusdinium trenchii</name>
    <dbReference type="NCBI Taxonomy" id="1381693"/>
    <lineage>
        <taxon>Eukaryota</taxon>
        <taxon>Sar</taxon>
        <taxon>Alveolata</taxon>
        <taxon>Dinophyceae</taxon>
        <taxon>Suessiales</taxon>
        <taxon>Symbiodiniaceae</taxon>
        <taxon>Durusdinium</taxon>
    </lineage>
</organism>
<accession>A0ABP0RXX3</accession>
<feature type="compositionally biased region" description="Basic residues" evidence="1">
    <location>
        <begin position="143"/>
        <end position="153"/>
    </location>
</feature>
<protein>
    <submittedName>
        <fullName evidence="3">Uncharacterized protein</fullName>
    </submittedName>
</protein>
<feature type="signal peptide" evidence="2">
    <location>
        <begin position="1"/>
        <end position="18"/>
    </location>
</feature>
<feature type="compositionally biased region" description="Basic and acidic residues" evidence="1">
    <location>
        <begin position="355"/>
        <end position="366"/>
    </location>
</feature>
<gene>
    <name evidence="3" type="ORF">CCMP2556_LOCUS49109</name>
</gene>
<feature type="region of interest" description="Disordered" evidence="1">
    <location>
        <begin position="1133"/>
        <end position="1154"/>
    </location>
</feature>
<reference evidence="3 4" key="1">
    <citation type="submission" date="2024-02" db="EMBL/GenBank/DDBJ databases">
        <authorList>
            <person name="Chen Y."/>
            <person name="Shah S."/>
            <person name="Dougan E. K."/>
            <person name="Thang M."/>
            <person name="Chan C."/>
        </authorList>
    </citation>
    <scope>NUCLEOTIDE SEQUENCE [LARGE SCALE GENOMIC DNA]</scope>
</reference>
<evidence type="ECO:0000313" key="3">
    <source>
        <dbReference type="EMBL" id="CAK9104824.1"/>
    </source>
</evidence>
<evidence type="ECO:0000313" key="4">
    <source>
        <dbReference type="Proteomes" id="UP001642484"/>
    </source>
</evidence>
<feature type="chain" id="PRO_5046453870" evidence="2">
    <location>
        <begin position="19"/>
        <end position="1254"/>
    </location>
</feature>